<evidence type="ECO:0000256" key="6">
    <source>
        <dbReference type="ARBA" id="ARBA00022801"/>
    </source>
</evidence>
<dbReference type="Gene3D" id="2.30.42.10">
    <property type="match status" value="1"/>
</dbReference>
<dbReference type="InterPro" id="IPR001478">
    <property type="entry name" value="PDZ"/>
</dbReference>
<dbReference type="InterPro" id="IPR041489">
    <property type="entry name" value="PDZ_6"/>
</dbReference>
<dbReference type="CDD" id="cd06163">
    <property type="entry name" value="S2P-M50_PDZ_RseP-like"/>
    <property type="match status" value="1"/>
</dbReference>
<dbReference type="SUPFAM" id="SSF50156">
    <property type="entry name" value="PDZ domain-like"/>
    <property type="match status" value="1"/>
</dbReference>
<dbReference type="InterPro" id="IPR004387">
    <property type="entry name" value="Pept_M50_Zn"/>
</dbReference>
<dbReference type="GO" id="GO:0006508">
    <property type="term" value="P:proteolysis"/>
    <property type="evidence" value="ECO:0007669"/>
    <property type="project" value="UniProtKB-KW"/>
</dbReference>
<comment type="cofactor">
    <cofactor evidence="1">
        <name>Zn(2+)</name>
        <dbReference type="ChEBI" id="CHEBI:29105"/>
    </cofactor>
</comment>
<organism evidence="13 14">
    <name type="scientific">Candidatus Uhrbacteria bacterium RIFCSPHIGHO2_12_FULL_54_23</name>
    <dbReference type="NCBI Taxonomy" id="1802397"/>
    <lineage>
        <taxon>Bacteria</taxon>
        <taxon>Candidatus Uhriibacteriota</taxon>
    </lineage>
</organism>
<keyword evidence="5 11" id="KW-0812">Transmembrane</keyword>
<dbReference type="Pfam" id="PF17820">
    <property type="entry name" value="PDZ_6"/>
    <property type="match status" value="1"/>
</dbReference>
<evidence type="ECO:0000256" key="8">
    <source>
        <dbReference type="ARBA" id="ARBA00022989"/>
    </source>
</evidence>
<evidence type="ECO:0000259" key="12">
    <source>
        <dbReference type="SMART" id="SM00228"/>
    </source>
</evidence>
<evidence type="ECO:0000256" key="10">
    <source>
        <dbReference type="ARBA" id="ARBA00023136"/>
    </source>
</evidence>
<evidence type="ECO:0000256" key="2">
    <source>
        <dbReference type="ARBA" id="ARBA00004141"/>
    </source>
</evidence>
<evidence type="ECO:0000313" key="14">
    <source>
        <dbReference type="Proteomes" id="UP000176604"/>
    </source>
</evidence>
<dbReference type="EMBL" id="MGEF01000033">
    <property type="protein sequence ID" value="OGL78350.1"/>
    <property type="molecule type" value="Genomic_DNA"/>
</dbReference>
<keyword evidence="4" id="KW-0645">Protease</keyword>
<feature type="transmembrane region" description="Helical" evidence="11">
    <location>
        <begin position="300"/>
        <end position="320"/>
    </location>
</feature>
<comment type="similarity">
    <text evidence="3">Belongs to the peptidase M50B family.</text>
</comment>
<accession>A0A1F7UJA3</accession>
<evidence type="ECO:0000256" key="1">
    <source>
        <dbReference type="ARBA" id="ARBA00001947"/>
    </source>
</evidence>
<dbReference type="GO" id="GO:0004222">
    <property type="term" value="F:metalloendopeptidase activity"/>
    <property type="evidence" value="ECO:0007669"/>
    <property type="project" value="InterPro"/>
</dbReference>
<feature type="transmembrane region" description="Helical" evidence="11">
    <location>
        <begin position="349"/>
        <end position="368"/>
    </location>
</feature>
<dbReference type="PANTHER" id="PTHR42837:SF2">
    <property type="entry name" value="MEMBRANE METALLOPROTEASE ARASP2, CHLOROPLASTIC-RELATED"/>
    <property type="match status" value="1"/>
</dbReference>
<evidence type="ECO:0000256" key="11">
    <source>
        <dbReference type="SAM" id="Phobius"/>
    </source>
</evidence>
<dbReference type="Proteomes" id="UP000176604">
    <property type="component" value="Unassembled WGS sequence"/>
</dbReference>
<keyword evidence="6" id="KW-0378">Hydrolase</keyword>
<evidence type="ECO:0000256" key="3">
    <source>
        <dbReference type="ARBA" id="ARBA00007931"/>
    </source>
</evidence>
<name>A0A1F7UJA3_9BACT</name>
<evidence type="ECO:0000256" key="9">
    <source>
        <dbReference type="ARBA" id="ARBA00023049"/>
    </source>
</evidence>
<keyword evidence="9" id="KW-0482">Metalloprotease</keyword>
<dbReference type="InterPro" id="IPR036034">
    <property type="entry name" value="PDZ_sf"/>
</dbReference>
<feature type="domain" description="PDZ" evidence="12">
    <location>
        <begin position="122"/>
        <end position="207"/>
    </location>
</feature>
<dbReference type="InterPro" id="IPR008915">
    <property type="entry name" value="Peptidase_M50"/>
</dbReference>
<dbReference type="STRING" id="1802397.A3J43_02430"/>
<dbReference type="SMART" id="SM00228">
    <property type="entry name" value="PDZ"/>
    <property type="match status" value="1"/>
</dbReference>
<comment type="caution">
    <text evidence="13">The sequence shown here is derived from an EMBL/GenBank/DDBJ whole genome shotgun (WGS) entry which is preliminary data.</text>
</comment>
<keyword evidence="7" id="KW-0862">Zinc</keyword>
<evidence type="ECO:0000256" key="5">
    <source>
        <dbReference type="ARBA" id="ARBA00022692"/>
    </source>
</evidence>
<evidence type="ECO:0000256" key="7">
    <source>
        <dbReference type="ARBA" id="ARBA00022833"/>
    </source>
</evidence>
<dbReference type="Pfam" id="PF02163">
    <property type="entry name" value="Peptidase_M50"/>
    <property type="match status" value="1"/>
</dbReference>
<evidence type="ECO:0000256" key="4">
    <source>
        <dbReference type="ARBA" id="ARBA00022670"/>
    </source>
</evidence>
<dbReference type="PANTHER" id="PTHR42837">
    <property type="entry name" value="REGULATOR OF SIGMA-E PROTEASE RSEP"/>
    <property type="match status" value="1"/>
</dbReference>
<keyword evidence="8 11" id="KW-1133">Transmembrane helix</keyword>
<sequence>MILTTVITFIIIFGLLIFLHELGHFVTARKFGVRVDEFGFGLPPRMIGWHRMAGRWKRFVKGEKAEGTVYSLNWIPFGGFVRLFGEDGSGEGEPDSFSAKGKLPRAVILTAGVAMNALFTVLLLGAGFMAGTPSVIDEQPSPRATVRDVRVRVVEVIEGSPAAAAGIAVGDTLHALDGAPVSSIRDFQERVQARAREALTLQIIHEDGATKDLNVRAETIPEGGGKAIIGVGLIRTGVVSYPWYWALPEGVRATGELARSLLKGFGHLFKNLVTTGRTDATVSGPVGIAVLTGQVVHLGFIYILQFAATLSLNLAILNYIPFPALDGGRVLFILIEALRGKAVSKKFEAAMHTVGFALLITLIVFITYKDIARYGAGIFTAIRNVFT</sequence>
<feature type="transmembrane region" description="Helical" evidence="11">
    <location>
        <begin position="106"/>
        <end position="130"/>
    </location>
</feature>
<keyword evidence="10 11" id="KW-0472">Membrane</keyword>
<dbReference type="GO" id="GO:0016020">
    <property type="term" value="C:membrane"/>
    <property type="evidence" value="ECO:0007669"/>
    <property type="project" value="UniProtKB-SubCell"/>
</dbReference>
<reference evidence="13 14" key="1">
    <citation type="journal article" date="2016" name="Nat. Commun.">
        <title>Thousands of microbial genomes shed light on interconnected biogeochemical processes in an aquifer system.</title>
        <authorList>
            <person name="Anantharaman K."/>
            <person name="Brown C.T."/>
            <person name="Hug L.A."/>
            <person name="Sharon I."/>
            <person name="Castelle C.J."/>
            <person name="Probst A.J."/>
            <person name="Thomas B.C."/>
            <person name="Singh A."/>
            <person name="Wilkins M.J."/>
            <person name="Karaoz U."/>
            <person name="Brodie E.L."/>
            <person name="Williams K.H."/>
            <person name="Hubbard S.S."/>
            <person name="Banfield J.F."/>
        </authorList>
    </citation>
    <scope>NUCLEOTIDE SEQUENCE [LARGE SCALE GENOMIC DNA]</scope>
</reference>
<protein>
    <recommendedName>
        <fullName evidence="12">PDZ domain-containing protein</fullName>
    </recommendedName>
</protein>
<evidence type="ECO:0000313" key="13">
    <source>
        <dbReference type="EMBL" id="OGL78350.1"/>
    </source>
</evidence>
<feature type="transmembrane region" description="Helical" evidence="11">
    <location>
        <begin position="6"/>
        <end position="26"/>
    </location>
</feature>
<comment type="subcellular location">
    <subcellularLocation>
        <location evidence="2">Membrane</location>
        <topology evidence="2">Multi-pass membrane protein</topology>
    </subcellularLocation>
</comment>
<gene>
    <name evidence="13" type="ORF">A3J43_02430</name>
</gene>
<proteinExistence type="inferred from homology"/>
<dbReference type="AlphaFoldDB" id="A0A1F7UJA3"/>